<sequence length="540" mass="60344">MKILWLLSVLFAANYVDSANFRVDPLVLIEQGLVRGQKSKDNVYSSFLGIPYARVDSSNPFGLALSATPFEEEIFDANDGSVKCPQTQEVFGDFTRGSKREVGQLDCLHLNIYVPTTASTLNPLPVLVWIHGGYFNVGSGGDIDPHDLVKQGIIVVSINYRLGPYGFMCLDTPSVPGNQGLKDQYTALRWVSRNIRAFGGNPYNITIGGQSAGACSVLLHLYSDKEKLFNKAIVESGTPQSEGMFTNGDVDAALKLAGHLGFNTSDTQEALTFLAGTSPHLVTAAAADINLQLRPCKEKSFSGVENFVETDPFSFSNEKNIRNTPILIGHTSKEEYGWLKSWGESYFKKDLFYEKLRNNFNLNEEQLTKAADIVKHFYVGDRALPEDVSSELESFISDFKFNHPTQRMITNLLNEKAHPLYQYEFSYVGDSAGEAAHSAEIKFLFPASNTNNDVNDNDQLLIDRITTLWANFVKYGNPTPMTTELLPVTWEPVTANTRPYLVIDTDIKLDHRILNSRMAFWDLFYSFYGELTKIAPEFEI</sequence>
<evidence type="ECO:0000256" key="3">
    <source>
        <dbReference type="ARBA" id="ARBA00022801"/>
    </source>
</evidence>
<keyword evidence="2" id="KW-0719">Serine esterase</keyword>
<dbReference type="InterPro" id="IPR002018">
    <property type="entry name" value="CarbesteraseB"/>
</dbReference>
<keyword evidence="3 6" id="KW-0378">Hydrolase</keyword>
<dbReference type="Pfam" id="PF00135">
    <property type="entry name" value="COesterase"/>
    <property type="match status" value="1"/>
</dbReference>
<dbReference type="GO" id="GO:0052689">
    <property type="term" value="F:carboxylic ester hydrolase activity"/>
    <property type="evidence" value="ECO:0007669"/>
    <property type="project" value="UniProtKB-KW"/>
</dbReference>
<dbReference type="Proteomes" id="UP000691718">
    <property type="component" value="Unassembled WGS sequence"/>
</dbReference>
<dbReference type="EC" id="3.1.1.-" evidence="6"/>
<evidence type="ECO:0000256" key="1">
    <source>
        <dbReference type="ARBA" id="ARBA00005964"/>
    </source>
</evidence>
<comment type="similarity">
    <text evidence="1 6">Belongs to the type-B carboxylesterase/lipase family.</text>
</comment>
<dbReference type="AlphaFoldDB" id="A0A8S3X8D4"/>
<comment type="caution">
    <text evidence="8">The sequence shown here is derived from an EMBL/GenBank/DDBJ whole genome shotgun (WGS) entry which is preliminary data.</text>
</comment>
<reference evidence="8" key="1">
    <citation type="submission" date="2021-04" db="EMBL/GenBank/DDBJ databases">
        <authorList>
            <person name="Tunstrom K."/>
        </authorList>
    </citation>
    <scope>NUCLEOTIDE SEQUENCE</scope>
</reference>
<gene>
    <name evidence="8" type="ORF">PAPOLLO_LOCUS15362</name>
</gene>
<dbReference type="InterPro" id="IPR019826">
    <property type="entry name" value="Carboxylesterase_B_AS"/>
</dbReference>
<keyword evidence="4" id="KW-1015">Disulfide bond</keyword>
<dbReference type="OrthoDB" id="19653at2759"/>
<evidence type="ECO:0000313" key="8">
    <source>
        <dbReference type="EMBL" id="CAG5010108.1"/>
    </source>
</evidence>
<feature type="chain" id="PRO_5035959540" description="Carboxylic ester hydrolase" evidence="6">
    <location>
        <begin position="19"/>
        <end position="540"/>
    </location>
</feature>
<dbReference type="PANTHER" id="PTHR43142">
    <property type="entry name" value="CARBOXYLIC ESTER HYDROLASE"/>
    <property type="match status" value="1"/>
</dbReference>
<evidence type="ECO:0000256" key="6">
    <source>
        <dbReference type="RuleBase" id="RU361235"/>
    </source>
</evidence>
<keyword evidence="6" id="KW-0732">Signal</keyword>
<feature type="domain" description="Carboxylesterase type B" evidence="7">
    <location>
        <begin position="24"/>
        <end position="521"/>
    </location>
</feature>
<keyword evidence="9" id="KW-1185">Reference proteome</keyword>
<organism evidence="8 9">
    <name type="scientific">Parnassius apollo</name>
    <name type="common">Apollo butterfly</name>
    <name type="synonym">Papilio apollo</name>
    <dbReference type="NCBI Taxonomy" id="110799"/>
    <lineage>
        <taxon>Eukaryota</taxon>
        <taxon>Metazoa</taxon>
        <taxon>Ecdysozoa</taxon>
        <taxon>Arthropoda</taxon>
        <taxon>Hexapoda</taxon>
        <taxon>Insecta</taxon>
        <taxon>Pterygota</taxon>
        <taxon>Neoptera</taxon>
        <taxon>Endopterygota</taxon>
        <taxon>Lepidoptera</taxon>
        <taxon>Glossata</taxon>
        <taxon>Ditrysia</taxon>
        <taxon>Papilionoidea</taxon>
        <taxon>Papilionidae</taxon>
        <taxon>Parnassiinae</taxon>
        <taxon>Parnassini</taxon>
        <taxon>Parnassius</taxon>
        <taxon>Parnassius</taxon>
    </lineage>
</organism>
<dbReference type="PANTHER" id="PTHR43142:SF1">
    <property type="entry name" value="CARBOXYLIC ESTER HYDROLASE"/>
    <property type="match status" value="1"/>
</dbReference>
<protein>
    <recommendedName>
        <fullName evidence="6">Carboxylic ester hydrolase</fullName>
        <ecNumber evidence="6">3.1.1.-</ecNumber>
    </recommendedName>
</protein>
<proteinExistence type="inferred from homology"/>
<evidence type="ECO:0000256" key="5">
    <source>
        <dbReference type="ARBA" id="ARBA00023180"/>
    </source>
</evidence>
<dbReference type="PROSITE" id="PS00122">
    <property type="entry name" value="CARBOXYLESTERASE_B_1"/>
    <property type="match status" value="1"/>
</dbReference>
<evidence type="ECO:0000256" key="2">
    <source>
        <dbReference type="ARBA" id="ARBA00022487"/>
    </source>
</evidence>
<accession>A0A8S3X8D4</accession>
<evidence type="ECO:0000259" key="7">
    <source>
        <dbReference type="Pfam" id="PF00135"/>
    </source>
</evidence>
<feature type="signal peptide" evidence="6">
    <location>
        <begin position="1"/>
        <end position="18"/>
    </location>
</feature>
<evidence type="ECO:0000256" key="4">
    <source>
        <dbReference type="ARBA" id="ARBA00023157"/>
    </source>
</evidence>
<name>A0A8S3X8D4_PARAO</name>
<keyword evidence="5" id="KW-0325">Glycoprotein</keyword>
<evidence type="ECO:0000313" key="9">
    <source>
        <dbReference type="Proteomes" id="UP000691718"/>
    </source>
</evidence>
<dbReference type="EMBL" id="CAJQZP010001030">
    <property type="protein sequence ID" value="CAG5010108.1"/>
    <property type="molecule type" value="Genomic_DNA"/>
</dbReference>